<dbReference type="EMBL" id="SIXI01000003">
    <property type="protein sequence ID" value="TBO31235.1"/>
    <property type="molecule type" value="Genomic_DNA"/>
</dbReference>
<reference evidence="2 3" key="1">
    <citation type="submission" date="2019-02" db="EMBL/GenBank/DDBJ databases">
        <title>Aquabacterium sp. strain KMB7.</title>
        <authorList>
            <person name="Chen W.-M."/>
        </authorList>
    </citation>
    <scope>NUCLEOTIDE SEQUENCE [LARGE SCALE GENOMIC DNA]</scope>
    <source>
        <strain evidence="2 3">KMB7</strain>
    </source>
</reference>
<dbReference type="AlphaFoldDB" id="A0A4Q9GYD2"/>
<organism evidence="2 3">
    <name type="scientific">Aquabacterium lacunae</name>
    <dbReference type="NCBI Taxonomy" id="2528630"/>
    <lineage>
        <taxon>Bacteria</taxon>
        <taxon>Pseudomonadati</taxon>
        <taxon>Pseudomonadota</taxon>
        <taxon>Betaproteobacteria</taxon>
        <taxon>Burkholderiales</taxon>
        <taxon>Aquabacterium</taxon>
    </lineage>
</organism>
<feature type="chain" id="PRO_5020640288" description="PEP-CTERM sorting domain-containing protein" evidence="1">
    <location>
        <begin position="25"/>
        <end position="196"/>
    </location>
</feature>
<dbReference type="Proteomes" id="UP000292120">
    <property type="component" value="Unassembled WGS sequence"/>
</dbReference>
<dbReference type="RefSeq" id="WP_130967685.1">
    <property type="nucleotide sequence ID" value="NZ_SIXI01000003.1"/>
</dbReference>
<accession>A0A4Q9GYD2</accession>
<comment type="caution">
    <text evidence="2">The sequence shown here is derived from an EMBL/GenBank/DDBJ whole genome shotgun (WGS) entry which is preliminary data.</text>
</comment>
<evidence type="ECO:0008006" key="4">
    <source>
        <dbReference type="Google" id="ProtNLM"/>
    </source>
</evidence>
<evidence type="ECO:0000313" key="3">
    <source>
        <dbReference type="Proteomes" id="UP000292120"/>
    </source>
</evidence>
<keyword evidence="3" id="KW-1185">Reference proteome</keyword>
<gene>
    <name evidence="2" type="ORF">EYS42_08280</name>
</gene>
<dbReference type="OrthoDB" id="6365843at2"/>
<feature type="signal peptide" evidence="1">
    <location>
        <begin position="1"/>
        <end position="24"/>
    </location>
</feature>
<proteinExistence type="predicted"/>
<keyword evidence="1" id="KW-0732">Signal</keyword>
<evidence type="ECO:0000256" key="1">
    <source>
        <dbReference type="SAM" id="SignalP"/>
    </source>
</evidence>
<name>A0A4Q9GYD2_9BURK</name>
<sequence length="196" mass="19529">MFTAFPRRLIAVAALMGAQGMAHAIATTTPAGTNVTFSGVASLSQSLTVNNSVGGTLTITPQGGSHITGLSGKVGVSQNSAADTTVGSGEGILFSFTKGVTLSRLLLDMPGTGGSFTLSVNGGGAQTYSVATFQNSVSIAGSTFLFGWSGTNYAINSATFGKATSPVPEADVVAMVLAGAGIAAFAARRQRRSKAA</sequence>
<evidence type="ECO:0000313" key="2">
    <source>
        <dbReference type="EMBL" id="TBO31235.1"/>
    </source>
</evidence>
<protein>
    <recommendedName>
        <fullName evidence="4">PEP-CTERM sorting domain-containing protein</fullName>
    </recommendedName>
</protein>